<feature type="domain" description="Metallo-beta-lactamase" evidence="3">
    <location>
        <begin position="171"/>
        <end position="218"/>
    </location>
</feature>
<dbReference type="eggNOG" id="ENOG502RZVN">
    <property type="taxonomic scope" value="Eukaryota"/>
</dbReference>
<dbReference type="AlphaFoldDB" id="B7FU64"/>
<dbReference type="GeneID" id="7197746"/>
<evidence type="ECO:0000256" key="1">
    <source>
        <dbReference type="SAM" id="MobiDB-lite"/>
    </source>
</evidence>
<dbReference type="InParanoid" id="B7FU64"/>
<evidence type="ECO:0000313" key="5">
    <source>
        <dbReference type="Proteomes" id="UP000000759"/>
    </source>
</evidence>
<evidence type="ECO:0000313" key="4">
    <source>
        <dbReference type="EMBL" id="EEC49929.1"/>
    </source>
</evidence>
<organism evidence="4 5">
    <name type="scientific">Phaeodactylum tricornutum (strain CCAP 1055/1)</name>
    <dbReference type="NCBI Taxonomy" id="556484"/>
    <lineage>
        <taxon>Eukaryota</taxon>
        <taxon>Sar</taxon>
        <taxon>Stramenopiles</taxon>
        <taxon>Ochrophyta</taxon>
        <taxon>Bacillariophyta</taxon>
        <taxon>Bacillariophyceae</taxon>
        <taxon>Bacillariophycidae</taxon>
        <taxon>Naviculales</taxon>
        <taxon>Phaeodactylaceae</taxon>
        <taxon>Phaeodactylum</taxon>
    </lineage>
</organism>
<evidence type="ECO:0000256" key="2">
    <source>
        <dbReference type="SAM" id="SignalP"/>
    </source>
</evidence>
<dbReference type="InterPro" id="IPR036866">
    <property type="entry name" value="RibonucZ/Hydroxyglut_hydro"/>
</dbReference>
<dbReference type="STRING" id="556484.B7FU64"/>
<dbReference type="Gene3D" id="3.60.15.10">
    <property type="entry name" value="Ribonuclease Z/Hydroxyacylglutathione hydrolase-like"/>
    <property type="match status" value="1"/>
</dbReference>
<dbReference type="GO" id="GO:0016740">
    <property type="term" value="F:transferase activity"/>
    <property type="evidence" value="ECO:0007669"/>
    <property type="project" value="TreeGrafter"/>
</dbReference>
<name>B7FU64_PHATC</name>
<dbReference type="PaxDb" id="2850-Phatr44454"/>
<keyword evidence="2" id="KW-0732">Signal</keyword>
<accession>B7FU64</accession>
<dbReference type="PANTHER" id="PTHR13754">
    <property type="entry name" value="METALLO-BETA-LACTAMASE SUPERFAMILY PROTEIN"/>
    <property type="match status" value="1"/>
</dbReference>
<evidence type="ECO:0000259" key="3">
    <source>
        <dbReference type="Pfam" id="PF00753"/>
    </source>
</evidence>
<dbReference type="InterPro" id="IPR052926">
    <property type="entry name" value="Metallo-beta-lactamase_dom"/>
</dbReference>
<dbReference type="RefSeq" id="XP_002178264.1">
    <property type="nucleotide sequence ID" value="XM_002178228.1"/>
</dbReference>
<protein>
    <recommendedName>
        <fullName evidence="3">Metallo-beta-lactamase domain-containing protein</fullName>
    </recommendedName>
</protein>
<dbReference type="SUPFAM" id="SSF56281">
    <property type="entry name" value="Metallo-hydrolase/oxidoreductase"/>
    <property type="match status" value="1"/>
</dbReference>
<dbReference type="CDD" id="cd07713">
    <property type="entry name" value="DHPS-like_MBL-fold"/>
    <property type="match status" value="1"/>
</dbReference>
<dbReference type="Pfam" id="PF00753">
    <property type="entry name" value="Lactamase_B"/>
    <property type="match status" value="1"/>
</dbReference>
<dbReference type="HOGENOM" id="CLU_036012_2_0_1"/>
<feature type="compositionally biased region" description="Low complexity" evidence="1">
    <location>
        <begin position="42"/>
        <end position="62"/>
    </location>
</feature>
<keyword evidence="5" id="KW-1185">Reference proteome</keyword>
<dbReference type="Proteomes" id="UP000000759">
    <property type="component" value="Chromosome 4"/>
</dbReference>
<dbReference type="KEGG" id="pti:PHATRDRAFT_44454"/>
<reference evidence="5" key="2">
    <citation type="submission" date="2008-08" db="EMBL/GenBank/DDBJ databases">
        <authorList>
            <consortium name="Diatom Consortium"/>
            <person name="Grigoriev I."/>
            <person name="Grimwood J."/>
            <person name="Kuo A."/>
            <person name="Otillar R.P."/>
            <person name="Salamov A."/>
            <person name="Detter J.C."/>
            <person name="Lindquist E."/>
            <person name="Shapiro H."/>
            <person name="Lucas S."/>
            <person name="Glavina del Rio T."/>
            <person name="Pitluck S."/>
            <person name="Rokhsar D."/>
            <person name="Bowler C."/>
        </authorList>
    </citation>
    <scope>GENOME REANNOTATION</scope>
    <source>
        <strain evidence="5">CCAP 1055/1</strain>
    </source>
</reference>
<dbReference type="OrthoDB" id="1470350at2759"/>
<dbReference type="InterPro" id="IPR001279">
    <property type="entry name" value="Metallo-B-lactamas"/>
</dbReference>
<dbReference type="InterPro" id="IPR041712">
    <property type="entry name" value="DHPS-like_MBL-fold"/>
</dbReference>
<feature type="region of interest" description="Disordered" evidence="1">
    <location>
        <begin position="41"/>
        <end position="66"/>
    </location>
</feature>
<feature type="signal peptide" evidence="2">
    <location>
        <begin position="1"/>
        <end position="25"/>
    </location>
</feature>
<reference evidence="4 5" key="1">
    <citation type="journal article" date="2008" name="Nature">
        <title>The Phaeodactylum genome reveals the evolutionary history of diatom genomes.</title>
        <authorList>
            <person name="Bowler C."/>
            <person name="Allen A.E."/>
            <person name="Badger J.H."/>
            <person name="Grimwood J."/>
            <person name="Jabbari K."/>
            <person name="Kuo A."/>
            <person name="Maheswari U."/>
            <person name="Martens C."/>
            <person name="Maumus F."/>
            <person name="Otillar R.P."/>
            <person name="Rayko E."/>
            <person name="Salamov A."/>
            <person name="Vandepoele K."/>
            <person name="Beszteri B."/>
            <person name="Gruber A."/>
            <person name="Heijde M."/>
            <person name="Katinka M."/>
            <person name="Mock T."/>
            <person name="Valentin K."/>
            <person name="Verret F."/>
            <person name="Berges J.A."/>
            <person name="Brownlee C."/>
            <person name="Cadoret J.P."/>
            <person name="Chiovitti A."/>
            <person name="Choi C.J."/>
            <person name="Coesel S."/>
            <person name="De Martino A."/>
            <person name="Detter J.C."/>
            <person name="Durkin C."/>
            <person name="Falciatore A."/>
            <person name="Fournet J."/>
            <person name="Haruta M."/>
            <person name="Huysman M.J."/>
            <person name="Jenkins B.D."/>
            <person name="Jiroutova K."/>
            <person name="Jorgensen R.E."/>
            <person name="Joubert Y."/>
            <person name="Kaplan A."/>
            <person name="Kroger N."/>
            <person name="Kroth P.G."/>
            <person name="La Roche J."/>
            <person name="Lindquist E."/>
            <person name="Lommer M."/>
            <person name="Martin-Jezequel V."/>
            <person name="Lopez P.J."/>
            <person name="Lucas S."/>
            <person name="Mangogna M."/>
            <person name="McGinnis K."/>
            <person name="Medlin L.K."/>
            <person name="Montsant A."/>
            <person name="Oudot-Le Secq M.P."/>
            <person name="Napoli C."/>
            <person name="Obornik M."/>
            <person name="Parker M.S."/>
            <person name="Petit J.L."/>
            <person name="Porcel B.M."/>
            <person name="Poulsen N."/>
            <person name="Robison M."/>
            <person name="Rychlewski L."/>
            <person name="Rynearson T.A."/>
            <person name="Schmutz J."/>
            <person name="Shapiro H."/>
            <person name="Siaut M."/>
            <person name="Stanley M."/>
            <person name="Sussman M.R."/>
            <person name="Taylor A.R."/>
            <person name="Vardi A."/>
            <person name="von Dassow P."/>
            <person name="Vyverman W."/>
            <person name="Willis A."/>
            <person name="Wyrwicz L.S."/>
            <person name="Rokhsar D.S."/>
            <person name="Weissenbach J."/>
            <person name="Armbrust E.V."/>
            <person name="Green B.R."/>
            <person name="Van de Peer Y."/>
            <person name="Grigoriev I.V."/>
        </authorList>
    </citation>
    <scope>NUCLEOTIDE SEQUENCE [LARGE SCALE GENOMIC DNA]</scope>
    <source>
        <strain evidence="4 5">CCAP 1055/1</strain>
    </source>
</reference>
<dbReference type="EMBL" id="CM000607">
    <property type="protein sequence ID" value="EEC49929.1"/>
    <property type="molecule type" value="Genomic_DNA"/>
</dbReference>
<dbReference type="PANTHER" id="PTHR13754:SF13">
    <property type="entry name" value="METALLO-BETA-LACTAMASE SUPERFAMILY PROTEIN (AFU_ORTHOLOGUE AFUA_3G07630)"/>
    <property type="match status" value="1"/>
</dbReference>
<proteinExistence type="predicted"/>
<feature type="chain" id="PRO_5002855326" description="Metallo-beta-lactamase domain-containing protein" evidence="2">
    <location>
        <begin position="26"/>
        <end position="447"/>
    </location>
</feature>
<gene>
    <name evidence="4" type="ORF">PHATRDRAFT_44454</name>
</gene>
<sequence length="447" mass="48234">MPSLFRRNVSSLILLGICSFTHSLASRHFLSHASRRPLAFPSTGDTRSSLASSSSNQSLTPSKDAEMRNIRDLDHLTVQVLFENECDAMSSAGCDHGFGFSYTPERANLHPHAAQSSVLPTTVTGDCTCRAGHGLSLLLTAHTSNVDKIPFATSAVEGRTAALSDQGSISHTLLLDAGSDADLWKSNADKLNSVRLADIEAAVLSHYHYDHSGGLVGAIQTITDARNKQGKQGPSIVIDLHSSGIVKRGRPSPENPHQVIPHRPDNPTPEQLCEASAGSVDVQLHDQGHTLCDDTFFVSGYIPRDRTNYEKGIPNHLTQKRDSGEWELDEEIVDERYVACKIKNRGWVVFSSCSHAGIINVCRDVLLRSSGNGQQDQLYAVIGGFHLGGAAVEDRIERTVADLQSLNPSVVLAGHCTGWKAKVALANAFPGRFQPLAVGAKYDFDAA</sequence>